<dbReference type="GO" id="GO:0009982">
    <property type="term" value="F:pseudouridine synthase activity"/>
    <property type="evidence" value="ECO:0007669"/>
    <property type="project" value="InterPro"/>
</dbReference>
<dbReference type="GO" id="GO:0003723">
    <property type="term" value="F:RNA binding"/>
    <property type="evidence" value="ECO:0007669"/>
    <property type="project" value="InterPro"/>
</dbReference>
<accession>A0A2A5RMY8</accession>
<reference evidence="5 6" key="1">
    <citation type="submission" date="2014-12" db="EMBL/GenBank/DDBJ databases">
        <title>Draft genome sequences of 10 type strains of Lactococcus.</title>
        <authorList>
            <person name="Sun Z."/>
            <person name="Zhong Z."/>
            <person name="Liu W."/>
            <person name="Zhang W."/>
            <person name="Zhang H."/>
        </authorList>
    </citation>
    <scope>NUCLEOTIDE SEQUENCE [LARGE SCALE GENOMIC DNA]</scope>
    <source>
        <strain evidence="5 6">JCM 16395</strain>
    </source>
</reference>
<dbReference type="Proteomes" id="UP000218181">
    <property type="component" value="Unassembled WGS sequence"/>
</dbReference>
<dbReference type="SUPFAM" id="SSF55120">
    <property type="entry name" value="Pseudouridine synthase"/>
    <property type="match status" value="1"/>
</dbReference>
<dbReference type="InterPro" id="IPR050188">
    <property type="entry name" value="RluA_PseudoU_synthase"/>
</dbReference>
<evidence type="ECO:0000313" key="5">
    <source>
        <dbReference type="EMBL" id="PCS00706.1"/>
    </source>
</evidence>
<name>A0A2A5RMY8_9LACT</name>
<dbReference type="EMBL" id="JXJU01000003">
    <property type="protein sequence ID" value="PCS00706.1"/>
    <property type="molecule type" value="Genomic_DNA"/>
</dbReference>
<protein>
    <recommendedName>
        <fullName evidence="2">RNA pseudouridylate synthase</fullName>
    </recommendedName>
    <alternativeName>
        <fullName evidence="3">RNA-uridine isomerase</fullName>
    </alternativeName>
</protein>
<dbReference type="GO" id="GO:0000455">
    <property type="term" value="P:enzyme-directed rRNA pseudouridine synthesis"/>
    <property type="evidence" value="ECO:0007669"/>
    <property type="project" value="TreeGrafter"/>
</dbReference>
<evidence type="ECO:0000256" key="2">
    <source>
        <dbReference type="ARBA" id="ARBA00031870"/>
    </source>
</evidence>
<evidence type="ECO:0000313" key="6">
    <source>
        <dbReference type="Proteomes" id="UP000218181"/>
    </source>
</evidence>
<dbReference type="GO" id="GO:0140098">
    <property type="term" value="F:catalytic activity, acting on RNA"/>
    <property type="evidence" value="ECO:0007669"/>
    <property type="project" value="UniProtKB-ARBA"/>
</dbReference>
<dbReference type="AlphaFoldDB" id="A0A2A5RMY8"/>
<comment type="caution">
    <text evidence="5">The sequence shown here is derived from an EMBL/GenBank/DDBJ whole genome shotgun (WGS) entry which is preliminary data.</text>
</comment>
<organism evidence="5 6">
    <name type="scientific">Lactococcus fujiensis JCM 16395</name>
    <dbReference type="NCBI Taxonomy" id="1291764"/>
    <lineage>
        <taxon>Bacteria</taxon>
        <taxon>Bacillati</taxon>
        <taxon>Bacillota</taxon>
        <taxon>Bacilli</taxon>
        <taxon>Lactobacillales</taxon>
        <taxon>Streptococcaceae</taxon>
        <taxon>Lactococcus</taxon>
    </lineage>
</organism>
<proteinExistence type="predicted"/>
<evidence type="ECO:0000256" key="3">
    <source>
        <dbReference type="ARBA" id="ARBA00033164"/>
    </source>
</evidence>
<dbReference type="InterPro" id="IPR006145">
    <property type="entry name" value="PsdUridine_synth_RsuA/RluA"/>
</dbReference>
<dbReference type="InterPro" id="IPR006224">
    <property type="entry name" value="PsdUridine_synth_RluA-like_CS"/>
</dbReference>
<dbReference type="OrthoDB" id="9807829at2"/>
<dbReference type="Pfam" id="PF00849">
    <property type="entry name" value="PseudoU_synth_2"/>
    <property type="match status" value="1"/>
</dbReference>
<dbReference type="Gene3D" id="3.30.2350.10">
    <property type="entry name" value="Pseudouridine synthase"/>
    <property type="match status" value="1"/>
</dbReference>
<dbReference type="InterPro" id="IPR020103">
    <property type="entry name" value="PsdUridine_synth_cat_dom_sf"/>
</dbReference>
<dbReference type="PANTHER" id="PTHR21600">
    <property type="entry name" value="MITOCHONDRIAL RNA PSEUDOURIDINE SYNTHASE"/>
    <property type="match status" value="1"/>
</dbReference>
<feature type="domain" description="Pseudouridine synthase RsuA/RluA-like" evidence="4">
    <location>
        <begin position="85"/>
        <end position="263"/>
    </location>
</feature>
<dbReference type="PROSITE" id="PS01129">
    <property type="entry name" value="PSI_RLU"/>
    <property type="match status" value="1"/>
</dbReference>
<gene>
    <name evidence="5" type="ORF">RT41_GL001088</name>
</gene>
<sequence>MQFSFTNEIDHSMVKGLLRRHGVSKRLLSNIKFDGGKILVNQVEQNAIYRLKIGDIVTIIVPDEPDNEFLTPEDTPLDILFEDEHYLVVNKPAGVPSITGAVHPNGAMSNAVKGYISRQGYANQAVHIITRLDRDTSGIMFFSKHRYAHALMNMGSKYRSTLQKHYFAIVNAVTPLSVLTEEEQAMVSENLRQSGQVLPDEGEINLPIGRLDGSIIQRQVRFDEGSKSASTSFKIVQKRNGFDLLDIILHTGRTHQIRVHFSHLGLSLIGDDLYGGNHEHLPRQALHCHHLQFVHPFTEELIEIELDMPDDMKNLLK</sequence>
<dbReference type="RefSeq" id="WP_096817507.1">
    <property type="nucleotide sequence ID" value="NZ_JXJU01000003.1"/>
</dbReference>
<evidence type="ECO:0000256" key="1">
    <source>
        <dbReference type="ARBA" id="ARBA00000073"/>
    </source>
</evidence>
<evidence type="ECO:0000259" key="4">
    <source>
        <dbReference type="Pfam" id="PF00849"/>
    </source>
</evidence>
<dbReference type="STRING" id="1291764.GCA_001311235_00766"/>
<comment type="catalytic activity">
    <reaction evidence="1">
        <text>a uridine in RNA = a pseudouridine in RNA</text>
        <dbReference type="Rhea" id="RHEA:48348"/>
        <dbReference type="Rhea" id="RHEA-COMP:12068"/>
        <dbReference type="Rhea" id="RHEA-COMP:12069"/>
        <dbReference type="ChEBI" id="CHEBI:65314"/>
        <dbReference type="ChEBI" id="CHEBI:65315"/>
    </reaction>
</comment>
<keyword evidence="6" id="KW-1185">Reference proteome</keyword>
<dbReference type="PANTHER" id="PTHR21600:SF35">
    <property type="entry name" value="PSEUDOURIDINE SYNTHASE"/>
    <property type="match status" value="1"/>
</dbReference>
<dbReference type="CDD" id="cd02869">
    <property type="entry name" value="PseudoU_synth_RluA_like"/>
    <property type="match status" value="1"/>
</dbReference>